<dbReference type="InterPro" id="IPR018584">
    <property type="entry name" value="GT87"/>
</dbReference>
<organism evidence="9 10">
    <name type="scientific">Rhizobium alvei</name>
    <dbReference type="NCBI Taxonomy" id="1132659"/>
    <lineage>
        <taxon>Bacteria</taxon>
        <taxon>Pseudomonadati</taxon>
        <taxon>Pseudomonadota</taxon>
        <taxon>Alphaproteobacteria</taxon>
        <taxon>Hyphomicrobiales</taxon>
        <taxon>Rhizobiaceae</taxon>
        <taxon>Rhizobium/Agrobacterium group</taxon>
        <taxon>Rhizobium</taxon>
    </lineage>
</organism>
<comment type="caution">
    <text evidence="9">The sequence shown here is derived from an EMBL/GenBank/DDBJ whole genome shotgun (WGS) entry which is preliminary data.</text>
</comment>
<feature type="transmembrane region" description="Helical" evidence="8">
    <location>
        <begin position="375"/>
        <end position="395"/>
    </location>
</feature>
<keyword evidence="6 8" id="KW-0472">Membrane</keyword>
<proteinExistence type="inferred from homology"/>
<comment type="similarity">
    <text evidence="7">Belongs to the glycosyltransferase 87 family.</text>
</comment>
<reference evidence="9" key="2">
    <citation type="submission" date="2023-07" db="EMBL/GenBank/DDBJ databases">
        <authorList>
            <person name="Shen H."/>
        </authorList>
    </citation>
    <scope>NUCLEOTIDE SEQUENCE</scope>
    <source>
        <strain evidence="9">TNR-22</strain>
    </source>
</reference>
<evidence type="ECO:0000313" key="9">
    <source>
        <dbReference type="EMBL" id="MDO6964687.1"/>
    </source>
</evidence>
<keyword evidence="10" id="KW-1185">Reference proteome</keyword>
<evidence type="ECO:0000256" key="8">
    <source>
        <dbReference type="SAM" id="Phobius"/>
    </source>
</evidence>
<keyword evidence="5 8" id="KW-1133">Transmembrane helix</keyword>
<keyword evidence="3 9" id="KW-0808">Transferase</keyword>
<evidence type="ECO:0000256" key="2">
    <source>
        <dbReference type="ARBA" id="ARBA00022475"/>
    </source>
</evidence>
<reference evidence="9" key="1">
    <citation type="journal article" date="2015" name="Int. J. Syst. Evol. Microbiol.">
        <title>Rhizobium alvei sp. nov., isolated from a freshwater river.</title>
        <authorList>
            <person name="Sheu S.Y."/>
            <person name="Huang H.W."/>
            <person name="Young C.C."/>
            <person name="Chen W.M."/>
        </authorList>
    </citation>
    <scope>NUCLEOTIDE SEQUENCE</scope>
    <source>
        <strain evidence="9">TNR-22</strain>
    </source>
</reference>
<feature type="transmembrane region" description="Helical" evidence="8">
    <location>
        <begin position="24"/>
        <end position="47"/>
    </location>
</feature>
<evidence type="ECO:0000256" key="3">
    <source>
        <dbReference type="ARBA" id="ARBA00022679"/>
    </source>
</evidence>
<evidence type="ECO:0000256" key="4">
    <source>
        <dbReference type="ARBA" id="ARBA00022692"/>
    </source>
</evidence>
<dbReference type="GO" id="GO:0016757">
    <property type="term" value="F:glycosyltransferase activity"/>
    <property type="evidence" value="ECO:0007669"/>
    <property type="project" value="UniProtKB-KW"/>
</dbReference>
<feature type="transmembrane region" description="Helical" evidence="8">
    <location>
        <begin position="190"/>
        <end position="214"/>
    </location>
</feature>
<evidence type="ECO:0000313" key="10">
    <source>
        <dbReference type="Proteomes" id="UP001174932"/>
    </source>
</evidence>
<dbReference type="RefSeq" id="WP_304376623.1">
    <property type="nucleotide sequence ID" value="NZ_JAUOZU010000008.1"/>
</dbReference>
<dbReference type="Proteomes" id="UP001174932">
    <property type="component" value="Unassembled WGS sequence"/>
</dbReference>
<dbReference type="EC" id="2.4.-.-" evidence="9"/>
<evidence type="ECO:0000256" key="1">
    <source>
        <dbReference type="ARBA" id="ARBA00004651"/>
    </source>
</evidence>
<sequence length="408" mass="45959">MQESDWKGDFETLPRLRSSADIRFAFLVVLAGLLIGIHYHIGLWTLLDNGFSEMSERLPYWDFTNLWAGGLMARQGHADWLFDVEQYRSALRSMFSPDLPNQEWSYPPSILLIGVPLSYLPIGWAYIVWILGSLIALAFALQCLKLDWRLLLVALLSPAAFMSALFGQNGIVTAALLIGCFHFADRRPILSGILAGLLTVKPQLGILIPFVYIASGNLRGFLSASVTTILLVLISGSIFGFAIWQGFFLETRPLMSMIMEAPYPQLYHANALTFFIMARSLGLDLFWSYTFQALISLVAILAVWRLWSINPRDNLARQSRIVFTALLALLATPYGYTYDAVPFSIAVAWWFLIGRSPNRILFCLLWLFPEFTHLANYFGIGLGILFPAGLALYAWHDMRKETPVLQLA</sequence>
<dbReference type="EMBL" id="JAUOZU010000008">
    <property type="protein sequence ID" value="MDO6964687.1"/>
    <property type="molecule type" value="Genomic_DNA"/>
</dbReference>
<feature type="transmembrane region" description="Helical" evidence="8">
    <location>
        <begin position="221"/>
        <end position="247"/>
    </location>
</feature>
<evidence type="ECO:0000256" key="6">
    <source>
        <dbReference type="ARBA" id="ARBA00023136"/>
    </source>
</evidence>
<comment type="subcellular location">
    <subcellularLocation>
        <location evidence="1">Cell membrane</location>
        <topology evidence="1">Multi-pass membrane protein</topology>
    </subcellularLocation>
</comment>
<gene>
    <name evidence="9" type="ORF">Q4481_12035</name>
</gene>
<keyword evidence="2" id="KW-1003">Cell membrane</keyword>
<feature type="transmembrane region" description="Helical" evidence="8">
    <location>
        <begin position="319"/>
        <end position="336"/>
    </location>
</feature>
<evidence type="ECO:0000256" key="5">
    <source>
        <dbReference type="ARBA" id="ARBA00022989"/>
    </source>
</evidence>
<keyword evidence="4 8" id="KW-0812">Transmembrane</keyword>
<keyword evidence="9" id="KW-0328">Glycosyltransferase</keyword>
<feature type="transmembrane region" description="Helical" evidence="8">
    <location>
        <begin position="286"/>
        <end position="307"/>
    </location>
</feature>
<name>A0ABT8YN50_9HYPH</name>
<feature type="transmembrane region" description="Helical" evidence="8">
    <location>
        <begin position="124"/>
        <end position="144"/>
    </location>
</feature>
<feature type="transmembrane region" description="Helical" evidence="8">
    <location>
        <begin position="151"/>
        <end position="184"/>
    </location>
</feature>
<dbReference type="Pfam" id="PF09594">
    <property type="entry name" value="GT87"/>
    <property type="match status" value="1"/>
</dbReference>
<accession>A0ABT8YN50</accession>
<evidence type="ECO:0000256" key="7">
    <source>
        <dbReference type="ARBA" id="ARBA00024033"/>
    </source>
</evidence>
<protein>
    <submittedName>
        <fullName evidence="9">Glycosyltransferase family 87 protein</fullName>
        <ecNumber evidence="9">2.4.-.-</ecNumber>
    </submittedName>
</protein>